<evidence type="ECO:0000313" key="7">
    <source>
        <dbReference type="EMBL" id="RQW76127.1"/>
    </source>
</evidence>
<comment type="caution">
    <text evidence="7">The sequence shown here is derived from an EMBL/GenBank/DDBJ whole genome shotgun (WGS) entry which is preliminary data.</text>
</comment>
<dbReference type="RefSeq" id="WP_124761655.1">
    <property type="nucleotide sequence ID" value="NZ_JAFBDY010000001.1"/>
</dbReference>
<reference evidence="7 8" key="1">
    <citation type="journal article" date="2013" name="J. Microbiol.">
        <title>Lysinibacillus chungkukjangi sp. nov., isolated from Chungkukjang, Korean fermented soybean food.</title>
        <authorList>
            <person name="Kim S.J."/>
            <person name="Jang Y.H."/>
            <person name="Hamada M."/>
            <person name="Ahn J.H."/>
            <person name="Weon H.Y."/>
            <person name="Suzuki K."/>
            <person name="Whang K.S."/>
            <person name="Kwon S.W."/>
        </authorList>
    </citation>
    <scope>NUCLEOTIDE SEQUENCE [LARGE SCALE GENOMIC DNA]</scope>
    <source>
        <strain evidence="7 8">MCCC 1A12701</strain>
    </source>
</reference>
<dbReference type="AlphaFoldDB" id="A0A3N9UJI4"/>
<gene>
    <name evidence="7" type="ORF">EBB45_00815</name>
</gene>
<keyword evidence="3" id="KW-0560">Oxidoreductase</keyword>
<dbReference type="Proteomes" id="UP000274033">
    <property type="component" value="Unassembled WGS sequence"/>
</dbReference>
<feature type="domain" description="Plastocyanin-like" evidence="6">
    <location>
        <begin position="106"/>
        <end position="221"/>
    </location>
</feature>
<dbReference type="SUPFAM" id="SSF49503">
    <property type="entry name" value="Cupredoxins"/>
    <property type="match status" value="3"/>
</dbReference>
<dbReference type="Gene3D" id="2.60.40.420">
    <property type="entry name" value="Cupredoxins - blue copper proteins"/>
    <property type="match status" value="3"/>
</dbReference>
<dbReference type="InterPro" id="IPR002355">
    <property type="entry name" value="Cu_oxidase_Cu_BS"/>
</dbReference>
<evidence type="ECO:0000313" key="8">
    <source>
        <dbReference type="Proteomes" id="UP000274033"/>
    </source>
</evidence>
<dbReference type="PANTHER" id="PTHR48267:SF1">
    <property type="entry name" value="BILIRUBIN OXIDASE"/>
    <property type="match status" value="1"/>
</dbReference>
<evidence type="ECO:0000259" key="6">
    <source>
        <dbReference type="Pfam" id="PF07732"/>
    </source>
</evidence>
<evidence type="ECO:0000256" key="3">
    <source>
        <dbReference type="ARBA" id="ARBA00023002"/>
    </source>
</evidence>
<dbReference type="CDD" id="cd13890">
    <property type="entry name" value="CuRO_3_CueO_FtsP"/>
    <property type="match status" value="1"/>
</dbReference>
<dbReference type="GO" id="GO:0016491">
    <property type="term" value="F:oxidoreductase activity"/>
    <property type="evidence" value="ECO:0007669"/>
    <property type="project" value="UniProtKB-KW"/>
</dbReference>
<keyword evidence="2" id="KW-0479">Metal-binding</keyword>
<proteinExistence type="inferred from homology"/>
<feature type="domain" description="Plastocyanin-like" evidence="5">
    <location>
        <begin position="396"/>
        <end position="513"/>
    </location>
</feature>
<dbReference type="InterPro" id="IPR011706">
    <property type="entry name" value="Cu-oxidase_C"/>
</dbReference>
<evidence type="ECO:0000259" key="5">
    <source>
        <dbReference type="Pfam" id="PF07731"/>
    </source>
</evidence>
<evidence type="ECO:0000256" key="1">
    <source>
        <dbReference type="ARBA" id="ARBA00010609"/>
    </source>
</evidence>
<sequence>MKSKIWITSLLIGTVIIGGCSASNSESNKNETMDHSNMTEEEMANMDHSNMSEEEMMGMEGMDMENGHASHTNPVALNNSTGENEIALPPLLEPDKENGIVYDITAQKGKTEIYKGVQTETYGYNGSFLGPVIRINKGDTVKFRTNNNLTEATTFHWHGLDVPGVGDGGPHQLLQPGETKEVEFTVNQQASTLWFHPHPEGATAEQVYKGLAGLIYVEDNNSKNLGLPDDYGTNDFPLVFQDRQFNEDKQFDYKAVRNQDGTIGDTMLVNGTLDPKLTVGKEKVRLRLLNGSNARNYTFKLNTGDSFKQIATDGGFLNKPTEISEITLTPGERAEIIVDFSNLDASSDIALINEDDTILLPFKIDEQKTNSIKIQETLNNYVVTEEEKNLPVTKELELFGMGKMVYINDKQFDMNRIDFTQKQGETEIWEIYNKPDMMGGMTHPFHIHGTQFKIVSIDGKEPPVSLQGWKDTVAIESGQTIKLAVKFNNKGIYMFHCHVLEHEENGMMGQVEVL</sequence>
<dbReference type="PANTHER" id="PTHR48267">
    <property type="entry name" value="CUPREDOXIN SUPERFAMILY PROTEIN"/>
    <property type="match status" value="1"/>
</dbReference>
<dbReference type="OrthoDB" id="9757546at2"/>
<dbReference type="InterPro" id="IPR008972">
    <property type="entry name" value="Cupredoxin"/>
</dbReference>
<protein>
    <submittedName>
        <fullName evidence="7">Copper oxidase</fullName>
    </submittedName>
</protein>
<keyword evidence="8" id="KW-1185">Reference proteome</keyword>
<name>A0A3N9UJI4_9BACI</name>
<evidence type="ECO:0000256" key="2">
    <source>
        <dbReference type="ARBA" id="ARBA00022723"/>
    </source>
</evidence>
<dbReference type="InterPro" id="IPR001117">
    <property type="entry name" value="Cu-oxidase_2nd"/>
</dbReference>
<organism evidence="7 8">
    <name type="scientific">Lysinibacillus composti</name>
    <dbReference type="NCBI Taxonomy" id="720633"/>
    <lineage>
        <taxon>Bacteria</taxon>
        <taxon>Bacillati</taxon>
        <taxon>Bacillota</taxon>
        <taxon>Bacilli</taxon>
        <taxon>Bacillales</taxon>
        <taxon>Bacillaceae</taxon>
        <taxon>Lysinibacillus</taxon>
    </lineage>
</organism>
<accession>A0A3N9UJI4</accession>
<dbReference type="GO" id="GO:0005507">
    <property type="term" value="F:copper ion binding"/>
    <property type="evidence" value="ECO:0007669"/>
    <property type="project" value="InterPro"/>
</dbReference>
<dbReference type="PROSITE" id="PS00080">
    <property type="entry name" value="MULTICOPPER_OXIDASE2"/>
    <property type="match status" value="1"/>
</dbReference>
<dbReference type="Pfam" id="PF07732">
    <property type="entry name" value="Cu-oxidase_3"/>
    <property type="match status" value="1"/>
</dbReference>
<comment type="similarity">
    <text evidence="1">Belongs to the multicopper oxidase family.</text>
</comment>
<dbReference type="PROSITE" id="PS51257">
    <property type="entry name" value="PROKAR_LIPOPROTEIN"/>
    <property type="match status" value="1"/>
</dbReference>
<dbReference type="Pfam" id="PF07731">
    <property type="entry name" value="Cu-oxidase_2"/>
    <property type="match status" value="1"/>
</dbReference>
<dbReference type="EMBL" id="RRCT01000001">
    <property type="protein sequence ID" value="RQW76127.1"/>
    <property type="molecule type" value="Genomic_DNA"/>
</dbReference>
<evidence type="ECO:0000259" key="4">
    <source>
        <dbReference type="Pfam" id="PF00394"/>
    </source>
</evidence>
<dbReference type="InterPro" id="IPR045087">
    <property type="entry name" value="Cu-oxidase_fam"/>
</dbReference>
<dbReference type="CDD" id="cd13867">
    <property type="entry name" value="CuRO_2_CueO_FtsP"/>
    <property type="match status" value="1"/>
</dbReference>
<dbReference type="Pfam" id="PF00394">
    <property type="entry name" value="Cu-oxidase"/>
    <property type="match status" value="1"/>
</dbReference>
<feature type="domain" description="Plastocyanin-like" evidence="4">
    <location>
        <begin position="242"/>
        <end position="342"/>
    </location>
</feature>
<dbReference type="InterPro" id="IPR011707">
    <property type="entry name" value="Cu-oxidase-like_N"/>
</dbReference>
<dbReference type="CDD" id="cd04232">
    <property type="entry name" value="CuRO_1_CueO_FtsP"/>
    <property type="match status" value="1"/>
</dbReference>